<proteinExistence type="inferred from homology"/>
<dbReference type="SUPFAM" id="SSF56300">
    <property type="entry name" value="Metallo-dependent phosphatases"/>
    <property type="match status" value="1"/>
</dbReference>
<gene>
    <name evidence="10" type="ORF">BI198_02850</name>
</gene>
<evidence type="ECO:0000256" key="2">
    <source>
        <dbReference type="ARBA" id="ARBA00005419"/>
    </source>
</evidence>
<sequence length="272" mass="31215">MATYVIGDLQGCYEPLQRLLQHINFAPERDKLWFCGDLVARGPQSLECLNFIYNLGDVAQVVLGNHDLHFIACHYGVSEVNPKDQLQPLLEAENVEQLVNWLRQQPLIHVCPQRNAMMVHAGLAPDWQLSDALTMASEVQQQLQQQPLYLLQNMYGNKPHRFAKANTPEQRWRYTINTCTRMRFCSTSGALELKHKGHPDNQPDLVPWYEFCRDKALPQLFFGHWAALNGYSPVPNIHALDTGCVWGNRLTAFCIDNQQRYSVAATEHKLYI</sequence>
<evidence type="ECO:0000256" key="8">
    <source>
        <dbReference type="ARBA" id="ARBA00049417"/>
    </source>
</evidence>
<protein>
    <recommendedName>
        <fullName evidence="3">bis(5'-nucleosyl)-tetraphosphatase (symmetrical)</fullName>
        <ecNumber evidence="3">3.6.1.41</ecNumber>
    </recommendedName>
    <alternativeName>
        <fullName evidence="6">Ap4A hydrolase</fullName>
    </alternativeName>
    <alternativeName>
        <fullName evidence="5">Diadenosine 5',5'''-P1,P4-tetraphosphate pyrophosphohydrolase</fullName>
    </alternativeName>
    <alternativeName>
        <fullName evidence="7">Diadenosine tetraphosphatase</fullName>
    </alternativeName>
</protein>
<evidence type="ECO:0000313" key="10">
    <source>
        <dbReference type="EMBL" id="OEY68627.1"/>
    </source>
</evidence>
<reference evidence="11" key="1">
    <citation type="submission" date="2016-09" db="EMBL/GenBank/DDBJ databases">
        <authorList>
            <person name="Wan X."/>
            <person name="Hou S."/>
        </authorList>
    </citation>
    <scope>NUCLEOTIDE SEQUENCE [LARGE SCALE GENOMIC DNA]</scope>
    <source>
        <strain evidence="11">KH87</strain>
    </source>
</reference>
<name>A0A1E7Q396_9GAMM</name>
<evidence type="ECO:0000256" key="1">
    <source>
        <dbReference type="ARBA" id="ARBA00003413"/>
    </source>
</evidence>
<dbReference type="STRING" id="1628148.BI198_02850"/>
<evidence type="ECO:0000256" key="7">
    <source>
        <dbReference type="ARBA" id="ARBA00033210"/>
    </source>
</evidence>
<dbReference type="GO" id="GO:0005737">
    <property type="term" value="C:cytoplasm"/>
    <property type="evidence" value="ECO:0007669"/>
    <property type="project" value="TreeGrafter"/>
</dbReference>
<evidence type="ECO:0000313" key="11">
    <source>
        <dbReference type="Proteomes" id="UP000242258"/>
    </source>
</evidence>
<comment type="caution">
    <text evidence="10">The sequence shown here is derived from an EMBL/GenBank/DDBJ whole genome shotgun (WGS) entry which is preliminary data.</text>
</comment>
<comment type="catalytic activity">
    <reaction evidence="8">
        <text>P(1),P(4)-bis(5'-adenosyl) tetraphosphate + H2O = 2 ADP + 2 H(+)</text>
        <dbReference type="Rhea" id="RHEA:24252"/>
        <dbReference type="ChEBI" id="CHEBI:15377"/>
        <dbReference type="ChEBI" id="CHEBI:15378"/>
        <dbReference type="ChEBI" id="CHEBI:58141"/>
        <dbReference type="ChEBI" id="CHEBI:456216"/>
        <dbReference type="EC" id="3.6.1.41"/>
    </reaction>
</comment>
<dbReference type="EC" id="3.6.1.41" evidence="3"/>
<dbReference type="AlphaFoldDB" id="A0A1E7Q396"/>
<dbReference type="Gene3D" id="3.60.21.10">
    <property type="match status" value="1"/>
</dbReference>
<dbReference type="PANTHER" id="PTHR42850">
    <property type="entry name" value="METALLOPHOSPHOESTERASE"/>
    <property type="match status" value="1"/>
</dbReference>
<evidence type="ECO:0000256" key="4">
    <source>
        <dbReference type="ARBA" id="ARBA00022801"/>
    </source>
</evidence>
<comment type="similarity">
    <text evidence="2">Belongs to the Ap4A hydrolase family.</text>
</comment>
<evidence type="ECO:0000259" key="9">
    <source>
        <dbReference type="Pfam" id="PF00149"/>
    </source>
</evidence>
<feature type="domain" description="Calcineurin-like phosphoesterase" evidence="9">
    <location>
        <begin position="3"/>
        <end position="152"/>
    </location>
</feature>
<evidence type="ECO:0000256" key="3">
    <source>
        <dbReference type="ARBA" id="ARBA00012506"/>
    </source>
</evidence>
<dbReference type="GO" id="GO:0110154">
    <property type="term" value="P:RNA decapping"/>
    <property type="evidence" value="ECO:0007669"/>
    <property type="project" value="TreeGrafter"/>
</dbReference>
<dbReference type="InterPro" id="IPR004843">
    <property type="entry name" value="Calcineurin-like_PHP"/>
</dbReference>
<dbReference type="GO" id="GO:0008803">
    <property type="term" value="F:bis(5'-nucleosyl)-tetraphosphatase (symmetrical) activity"/>
    <property type="evidence" value="ECO:0007669"/>
    <property type="project" value="UniProtKB-EC"/>
</dbReference>
<dbReference type="InterPro" id="IPR004617">
    <property type="entry name" value="ApaH"/>
</dbReference>
<dbReference type="InterPro" id="IPR029052">
    <property type="entry name" value="Metallo-depent_PP-like"/>
</dbReference>
<dbReference type="PANTHER" id="PTHR42850:SF11">
    <property type="entry name" value="BIS(5'-NUCLEOSYL)-TETRAPHOSPHATASE [SYMMETRICAL]"/>
    <property type="match status" value="1"/>
</dbReference>
<comment type="function">
    <text evidence="1">Hydrolyzes diadenosine 5',5'''-P1,P4-tetraphosphate to yield ADP.</text>
</comment>
<dbReference type="RefSeq" id="WP_070048194.1">
    <property type="nucleotide sequence ID" value="NZ_CBCSDO010000001.1"/>
</dbReference>
<keyword evidence="11" id="KW-1185">Reference proteome</keyword>
<dbReference type="PIRSF" id="PIRSF000903">
    <property type="entry name" value="B5n-ttraPtase_sm"/>
    <property type="match status" value="1"/>
</dbReference>
<organism evidence="10 11">
    <name type="scientific">Rheinheimera salexigens</name>
    <dbReference type="NCBI Taxonomy" id="1628148"/>
    <lineage>
        <taxon>Bacteria</taxon>
        <taxon>Pseudomonadati</taxon>
        <taxon>Pseudomonadota</taxon>
        <taxon>Gammaproteobacteria</taxon>
        <taxon>Chromatiales</taxon>
        <taxon>Chromatiaceae</taxon>
        <taxon>Rheinheimera</taxon>
    </lineage>
</organism>
<dbReference type="EMBL" id="MKEK01000001">
    <property type="protein sequence ID" value="OEY68627.1"/>
    <property type="molecule type" value="Genomic_DNA"/>
</dbReference>
<dbReference type="Pfam" id="PF00149">
    <property type="entry name" value="Metallophos"/>
    <property type="match status" value="1"/>
</dbReference>
<dbReference type="CDD" id="cd07422">
    <property type="entry name" value="MPP_ApaH"/>
    <property type="match status" value="1"/>
</dbReference>
<dbReference type="GO" id="GO:0016791">
    <property type="term" value="F:phosphatase activity"/>
    <property type="evidence" value="ECO:0007669"/>
    <property type="project" value="TreeGrafter"/>
</dbReference>
<dbReference type="Proteomes" id="UP000242258">
    <property type="component" value="Unassembled WGS sequence"/>
</dbReference>
<dbReference type="OrthoDB" id="9807890at2"/>
<keyword evidence="4" id="KW-0378">Hydrolase</keyword>
<evidence type="ECO:0000256" key="5">
    <source>
        <dbReference type="ARBA" id="ARBA00031248"/>
    </source>
</evidence>
<dbReference type="NCBIfam" id="NF001204">
    <property type="entry name" value="PRK00166.1"/>
    <property type="match status" value="1"/>
</dbReference>
<dbReference type="InterPro" id="IPR050126">
    <property type="entry name" value="Ap4A_hydrolase"/>
</dbReference>
<evidence type="ECO:0000256" key="6">
    <source>
        <dbReference type="ARBA" id="ARBA00032248"/>
    </source>
</evidence>
<dbReference type="NCBIfam" id="TIGR00668">
    <property type="entry name" value="apaH"/>
    <property type="match status" value="1"/>
</dbReference>
<accession>A0A1E7Q396</accession>